<reference evidence="2 3" key="1">
    <citation type="submission" date="2021-06" db="EMBL/GenBank/DDBJ databases">
        <authorList>
            <person name="Palmer J.M."/>
        </authorList>
    </citation>
    <scope>NUCLEOTIDE SEQUENCE [LARGE SCALE GENOMIC DNA]</scope>
    <source>
        <strain evidence="2 3">XC_2019</strain>
        <tissue evidence="2">Muscle</tissue>
    </source>
</reference>
<proteinExistence type="predicted"/>
<gene>
    <name evidence="2" type="ORF">XENOCAPTIV_005333</name>
</gene>
<dbReference type="Proteomes" id="UP001434883">
    <property type="component" value="Unassembled WGS sequence"/>
</dbReference>
<evidence type="ECO:0000256" key="1">
    <source>
        <dbReference type="SAM" id="MobiDB-lite"/>
    </source>
</evidence>
<name>A0ABV0Q863_9TELE</name>
<keyword evidence="3" id="KW-1185">Reference proteome</keyword>
<evidence type="ECO:0000313" key="3">
    <source>
        <dbReference type="Proteomes" id="UP001434883"/>
    </source>
</evidence>
<protein>
    <submittedName>
        <fullName evidence="2">Uncharacterized protein</fullName>
    </submittedName>
</protein>
<feature type="region of interest" description="Disordered" evidence="1">
    <location>
        <begin position="78"/>
        <end position="98"/>
    </location>
</feature>
<accession>A0ABV0Q863</accession>
<dbReference type="EMBL" id="JAHRIN010001575">
    <property type="protein sequence ID" value="MEQ2191984.1"/>
    <property type="molecule type" value="Genomic_DNA"/>
</dbReference>
<comment type="caution">
    <text evidence="2">The sequence shown here is derived from an EMBL/GenBank/DDBJ whole genome shotgun (WGS) entry which is preliminary data.</text>
</comment>
<sequence length="106" mass="12275">MPTLYKHVHYKEVSEARLILHVTLKEHFHCRHKHPICMVNYGRKQVIIQCFPVGSWRAKWGLLALKPKKTDNMLSINNKKQNHTMKNSTPQGPVATTSTCYLAQHS</sequence>
<organism evidence="2 3">
    <name type="scientific">Xenoophorus captivus</name>
    <dbReference type="NCBI Taxonomy" id="1517983"/>
    <lineage>
        <taxon>Eukaryota</taxon>
        <taxon>Metazoa</taxon>
        <taxon>Chordata</taxon>
        <taxon>Craniata</taxon>
        <taxon>Vertebrata</taxon>
        <taxon>Euteleostomi</taxon>
        <taxon>Actinopterygii</taxon>
        <taxon>Neopterygii</taxon>
        <taxon>Teleostei</taxon>
        <taxon>Neoteleostei</taxon>
        <taxon>Acanthomorphata</taxon>
        <taxon>Ovalentaria</taxon>
        <taxon>Atherinomorphae</taxon>
        <taxon>Cyprinodontiformes</taxon>
        <taxon>Goodeidae</taxon>
        <taxon>Xenoophorus</taxon>
    </lineage>
</organism>
<evidence type="ECO:0000313" key="2">
    <source>
        <dbReference type="EMBL" id="MEQ2191984.1"/>
    </source>
</evidence>